<sequence>MRYINMVNILVLMFLVCCKQYEFESDAEDEARVAEADAGVVAQKAAEEISKLTGKGVEEIKALSQEDLEKLAKEVEEDSEKFLVSARGGSSNNNNAKKAELIKVVKSSAEKFEKAFKTLSKAGYDSNISGVVIESMKPALEKLGLVEKLVGIANGSDSNSNKEAMKKALKESGVSDLDTCSSDINGGNPLNNGNRCMNNLLKSVENSFNKGVDKNIRDNLEEAPEKFKLSLQSLVKAAKDLSDAAGLIAALFN</sequence>
<geneLocation type="plasmid" evidence="1 2">
    <name>lp129</name>
</geneLocation>
<dbReference type="AlphaFoldDB" id="A0A386PPI3"/>
<evidence type="ECO:0000313" key="2">
    <source>
        <dbReference type="Proteomes" id="UP000275571"/>
    </source>
</evidence>
<dbReference type="KEGG" id="btur:DB313_05080"/>
<protein>
    <submittedName>
        <fullName evidence="1">Uncharacterized protein</fullName>
    </submittedName>
</protein>
<dbReference type="Proteomes" id="UP000275571">
    <property type="component" value="Plasmid lp129"/>
</dbReference>
<keyword evidence="2" id="KW-1185">Reference proteome</keyword>
<name>A0A386PPI3_9SPIR</name>
<gene>
    <name evidence="1" type="ORF">DB313_05080</name>
</gene>
<evidence type="ECO:0000313" key="1">
    <source>
        <dbReference type="EMBL" id="AYE36873.1"/>
    </source>
</evidence>
<dbReference type="OrthoDB" id="351322at2"/>
<dbReference type="RefSeq" id="WP_120104793.1">
    <property type="nucleotide sequence ID" value="NZ_CP028885.1"/>
</dbReference>
<proteinExistence type="predicted"/>
<keyword evidence="1" id="KW-0614">Plasmid</keyword>
<dbReference type="EMBL" id="CP028885">
    <property type="protein sequence ID" value="AYE36873.1"/>
    <property type="molecule type" value="Genomic_DNA"/>
</dbReference>
<organism evidence="1 2">
    <name type="scientific">Borrelia turcica IST7</name>
    <dbReference type="NCBI Taxonomy" id="1104446"/>
    <lineage>
        <taxon>Bacteria</taxon>
        <taxon>Pseudomonadati</taxon>
        <taxon>Spirochaetota</taxon>
        <taxon>Spirochaetia</taxon>
        <taxon>Spirochaetales</taxon>
        <taxon>Borreliaceae</taxon>
        <taxon>Borrelia</taxon>
    </lineage>
</organism>
<accession>A0A386PPI3</accession>
<reference evidence="1 2" key="1">
    <citation type="journal article" date="2018" name="Infect. Genet. Evol.">
        <title>Genome-wide analysis of Borrelia turcica and 'Candidatus Borrelia tachyglossi' shows relapsing fever-like genomes with unique genomic links to Lyme disease Borrelia.</title>
        <authorList>
            <person name="Gofton A.W."/>
            <person name="Margos G."/>
            <person name="Fingerle V."/>
            <person name="Hepner S."/>
            <person name="Loh S.M."/>
            <person name="Ryan U."/>
            <person name="Irwin P."/>
            <person name="Oskam C.L."/>
        </authorList>
    </citation>
    <scope>NUCLEOTIDE SEQUENCE [LARGE SCALE GENOMIC DNA]</scope>
    <source>
        <strain evidence="1 2">IST7</strain>
        <plasmid evidence="1">lp129</plasmid>
    </source>
</reference>